<dbReference type="InterPro" id="IPR002575">
    <property type="entry name" value="Aminoglycoside_PTrfase"/>
</dbReference>
<sequence length="225" mass="23748">MEIGELLGSGRSADVYAIGGGRVLRRYRVAMDARREAAVMAYVAGHGYPVPEVYLGESTATDLVMSRLHGPTLLRALIDGETSPEEAGDVLARLLRRLHEIPAKDSADPADRVLHLDLHPDNVLSTPDGPVVIDWCNTREGPPGLDCGMSAVILAQVAADADSGFAPEALAVLRALLAGLGAAMDFGAGLDQARARRGADRALSAREIALLGDAVTLIRSLRPQK</sequence>
<gene>
    <name evidence="2" type="ORF">GCM10022419_068110</name>
</gene>
<reference evidence="3" key="1">
    <citation type="journal article" date="2019" name="Int. J. Syst. Evol. Microbiol.">
        <title>The Global Catalogue of Microorganisms (GCM) 10K type strain sequencing project: providing services to taxonomists for standard genome sequencing and annotation.</title>
        <authorList>
            <consortium name="The Broad Institute Genomics Platform"/>
            <consortium name="The Broad Institute Genome Sequencing Center for Infectious Disease"/>
            <person name="Wu L."/>
            <person name="Ma J."/>
        </authorList>
    </citation>
    <scope>NUCLEOTIDE SEQUENCE [LARGE SCALE GENOMIC DNA]</scope>
    <source>
        <strain evidence="3">JCM 17326</strain>
    </source>
</reference>
<keyword evidence="3" id="KW-1185">Reference proteome</keyword>
<comment type="caution">
    <text evidence="2">The sequence shown here is derived from an EMBL/GenBank/DDBJ whole genome shotgun (WGS) entry which is preliminary data.</text>
</comment>
<evidence type="ECO:0000313" key="2">
    <source>
        <dbReference type="EMBL" id="GAA3577261.1"/>
    </source>
</evidence>
<organism evidence="2 3">
    <name type="scientific">Nonomuraea rosea</name>
    <dbReference type="NCBI Taxonomy" id="638574"/>
    <lineage>
        <taxon>Bacteria</taxon>
        <taxon>Bacillati</taxon>
        <taxon>Actinomycetota</taxon>
        <taxon>Actinomycetes</taxon>
        <taxon>Streptosporangiales</taxon>
        <taxon>Streptosporangiaceae</taxon>
        <taxon>Nonomuraea</taxon>
    </lineage>
</organism>
<evidence type="ECO:0000259" key="1">
    <source>
        <dbReference type="Pfam" id="PF01636"/>
    </source>
</evidence>
<dbReference type="RefSeq" id="WP_345568244.1">
    <property type="nucleotide sequence ID" value="NZ_BAABDQ010000017.1"/>
</dbReference>
<proteinExistence type="predicted"/>
<dbReference type="PANTHER" id="PTHR21310">
    <property type="entry name" value="AMINOGLYCOSIDE PHOSPHOTRANSFERASE-RELATED-RELATED"/>
    <property type="match status" value="1"/>
</dbReference>
<dbReference type="Gene3D" id="3.90.1200.10">
    <property type="match status" value="1"/>
</dbReference>
<dbReference type="InterPro" id="IPR011009">
    <property type="entry name" value="Kinase-like_dom_sf"/>
</dbReference>
<name>A0ABP6Y6M8_9ACTN</name>
<protein>
    <submittedName>
        <fullName evidence="2">Phosphotransferase</fullName>
    </submittedName>
</protein>
<feature type="domain" description="Aminoglycoside phosphotransferase" evidence="1">
    <location>
        <begin position="109"/>
        <end position="161"/>
    </location>
</feature>
<feature type="domain" description="Aminoglycoside phosphotransferase" evidence="1">
    <location>
        <begin position="5"/>
        <end position="108"/>
    </location>
</feature>
<dbReference type="EMBL" id="BAABDQ010000017">
    <property type="protein sequence ID" value="GAA3577261.1"/>
    <property type="molecule type" value="Genomic_DNA"/>
</dbReference>
<evidence type="ECO:0000313" key="3">
    <source>
        <dbReference type="Proteomes" id="UP001500630"/>
    </source>
</evidence>
<dbReference type="InterPro" id="IPR051678">
    <property type="entry name" value="AGP_Transferase"/>
</dbReference>
<accession>A0ABP6Y6M8</accession>
<dbReference type="SUPFAM" id="SSF56112">
    <property type="entry name" value="Protein kinase-like (PK-like)"/>
    <property type="match status" value="1"/>
</dbReference>
<dbReference type="Proteomes" id="UP001500630">
    <property type="component" value="Unassembled WGS sequence"/>
</dbReference>
<dbReference type="PANTHER" id="PTHR21310:SF40">
    <property type="entry name" value="AMINOGLYCOSIDE PHOSPHOTRANSFERASE DOMAIN-CONTAINING PROTEIN-RELATED"/>
    <property type="match status" value="1"/>
</dbReference>
<dbReference type="Pfam" id="PF01636">
    <property type="entry name" value="APH"/>
    <property type="match status" value="2"/>
</dbReference>